<accession>A0A8J6ZSB8</accession>
<dbReference type="SMART" id="SM00530">
    <property type="entry name" value="HTH_XRE"/>
    <property type="match status" value="1"/>
</dbReference>
<sequence length="135" mass="15247">MSRSVKVRKDCIQKVKSAVKRYGYARQKDLADDLGCSLATVSNFLNGKPVDFSYFEEICQKLGQDLQAIADLDYNDSNSKTKTEEPFVCEPEPDFIYVERPPIESLCYETLLQPGALLRIKASGLMGKTSWFFST</sequence>
<dbReference type="RefSeq" id="WP_193914772.1">
    <property type="nucleotide sequence ID" value="NZ_JADEXS020000001.1"/>
</dbReference>
<protein>
    <submittedName>
        <fullName evidence="2">AAA-like domain-containing protein</fullName>
    </submittedName>
</protein>
<organism evidence="2 3">
    <name type="scientific">Desmonostoc muscorum LEGE 12446</name>
    <dbReference type="NCBI Taxonomy" id="1828758"/>
    <lineage>
        <taxon>Bacteria</taxon>
        <taxon>Bacillati</taxon>
        <taxon>Cyanobacteriota</taxon>
        <taxon>Cyanophyceae</taxon>
        <taxon>Nostocales</taxon>
        <taxon>Nostocaceae</taxon>
        <taxon>Desmonostoc</taxon>
    </lineage>
</organism>
<dbReference type="GO" id="GO:0003677">
    <property type="term" value="F:DNA binding"/>
    <property type="evidence" value="ECO:0007669"/>
    <property type="project" value="InterPro"/>
</dbReference>
<keyword evidence="3" id="KW-1185">Reference proteome</keyword>
<dbReference type="Pfam" id="PF13443">
    <property type="entry name" value="HTH_26"/>
    <property type="match status" value="1"/>
</dbReference>
<name>A0A8J6ZSB8_DESMC</name>
<comment type="caution">
    <text evidence="2">The sequence shown here is derived from an EMBL/GenBank/DDBJ whole genome shotgun (WGS) entry which is preliminary data.</text>
</comment>
<evidence type="ECO:0000259" key="1">
    <source>
        <dbReference type="PROSITE" id="PS50943"/>
    </source>
</evidence>
<proteinExistence type="predicted"/>
<gene>
    <name evidence="2" type="ORF">IQ276_07190</name>
</gene>
<dbReference type="Pfam" id="PF14516">
    <property type="entry name" value="AAA_35"/>
    <property type="match status" value="1"/>
</dbReference>
<dbReference type="AlphaFoldDB" id="A0A8J6ZSB8"/>
<evidence type="ECO:0000313" key="3">
    <source>
        <dbReference type="Proteomes" id="UP000622533"/>
    </source>
</evidence>
<dbReference type="InterPro" id="IPR010982">
    <property type="entry name" value="Lambda_DNA-bd_dom_sf"/>
</dbReference>
<dbReference type="Gene3D" id="1.10.260.40">
    <property type="entry name" value="lambda repressor-like DNA-binding domains"/>
    <property type="match status" value="1"/>
</dbReference>
<evidence type="ECO:0000313" key="2">
    <source>
        <dbReference type="EMBL" id="MBE9022223.1"/>
    </source>
</evidence>
<dbReference type="Proteomes" id="UP000622533">
    <property type="component" value="Unassembled WGS sequence"/>
</dbReference>
<dbReference type="InterPro" id="IPR001387">
    <property type="entry name" value="Cro/C1-type_HTH"/>
</dbReference>
<feature type="domain" description="HTH cro/C1-type" evidence="1">
    <location>
        <begin position="27"/>
        <end position="69"/>
    </location>
</feature>
<dbReference type="EMBL" id="JADEXS010000066">
    <property type="protein sequence ID" value="MBE9022223.1"/>
    <property type="molecule type" value="Genomic_DNA"/>
</dbReference>
<reference evidence="2" key="1">
    <citation type="submission" date="2020-10" db="EMBL/GenBank/DDBJ databases">
        <authorList>
            <person name="Castelo-Branco R."/>
            <person name="Eusebio N."/>
            <person name="Adriana R."/>
            <person name="Vieira A."/>
            <person name="Brugerolle De Fraissinette N."/>
            <person name="Rezende De Castro R."/>
            <person name="Schneider M.P."/>
            <person name="Vasconcelos V."/>
            <person name="Leao P.N."/>
        </authorList>
    </citation>
    <scope>NUCLEOTIDE SEQUENCE</scope>
    <source>
        <strain evidence="2">LEGE 12446</strain>
    </source>
</reference>
<dbReference type="SUPFAM" id="SSF47413">
    <property type="entry name" value="lambda repressor-like DNA-binding domains"/>
    <property type="match status" value="1"/>
</dbReference>
<dbReference type="PROSITE" id="PS50943">
    <property type="entry name" value="HTH_CROC1"/>
    <property type="match status" value="1"/>
</dbReference>